<feature type="domain" description="Peptidase A1" evidence="3">
    <location>
        <begin position="256"/>
        <end position="606"/>
    </location>
</feature>
<name>A0AAN8YUD3_9MAGN</name>
<dbReference type="Gene3D" id="2.40.70.10">
    <property type="entry name" value="Acid Proteases"/>
    <property type="match status" value="5"/>
</dbReference>
<keyword evidence="4" id="KW-0378">Hydrolase</keyword>
<proteinExistence type="inferred from homology"/>
<dbReference type="GO" id="GO:0006508">
    <property type="term" value="P:proteolysis"/>
    <property type="evidence" value="ECO:0007669"/>
    <property type="project" value="InterPro"/>
</dbReference>
<dbReference type="PANTHER" id="PTHR47965">
    <property type="entry name" value="ASPARTYL PROTEASE-RELATED"/>
    <property type="match status" value="1"/>
</dbReference>
<protein>
    <submittedName>
        <fullName evidence="4">Xylanase inhibitor, N-terminal</fullName>
    </submittedName>
</protein>
<dbReference type="InterPro" id="IPR032799">
    <property type="entry name" value="TAXi_C"/>
</dbReference>
<comment type="caution">
    <text evidence="4">The sequence shown here is derived from an EMBL/GenBank/DDBJ whole genome shotgun (WGS) entry which is preliminary data.</text>
</comment>
<evidence type="ECO:0000313" key="4">
    <source>
        <dbReference type="EMBL" id="KAK6915554.1"/>
    </source>
</evidence>
<keyword evidence="4" id="KW-0119">Carbohydrate metabolism</keyword>
<dbReference type="InterPro" id="IPR001461">
    <property type="entry name" value="Aspartic_peptidase_A1"/>
</dbReference>
<dbReference type="InterPro" id="IPR033121">
    <property type="entry name" value="PEPTIDASE_A1"/>
</dbReference>
<accession>A0AAN8YUD3</accession>
<sequence>WNPITRRGATSEIATDVLLIQSTLGSNPGPLVKVPSFLFTCVPSFLLQNGFPYGAQGVVGFGHTPIALPTQLASHFGFPPKFALCLSPDPVNGVIFIGDGPYIMLPGINVSQNLLFSPSMVSPQGEYFIEVTSIKINGKAVPLNISFLSIHKSGNISSTRLGAGVPPIELVLCSPNVSWSIFGANSMVMARHGVLCLAFVDGGLNPSNDIVIGTHQFEDKLLQFDLAKSRLVSSQSPSSPTALVLPVTKHASTLQYLTKISQGTPLVSTNVVIDLEGQFLWISCNSGNVSSTHHYAHCNSTQCSLAHETQTCSHCLSKPGPPQCNNDDNTCLLLSENVFTGRVSSGDLSEDVIGIQSTDGLNPGPLAILPQFIFSCVPAFLSQGLASGATGIAGLGQAKIGLPLQLSTSFNFSKKFAMCLPPSTSSVGVIFFGDGPYVLLPNIDISKILIYTPLIINKHSHDHYIGVKSIRVNGNKIPIKTSLLLINSRGNGGTKISTVNPYTVLETSIYRSLAESFIKEALRGNATKVSSVAPFEVCFSTKSNEGNLLRPALPIIDLVLQTNKVFWRIFETNSMVPVNNDIACLAFMDGGYNPEASIVLDKLCLF</sequence>
<comment type="similarity">
    <text evidence="1">Belongs to the peptidase A1 family.</text>
</comment>
<dbReference type="FunFam" id="2.40.70.10:FF:000045">
    <property type="entry name" value="Basic 7S globulin"/>
    <property type="match status" value="1"/>
</dbReference>
<keyword evidence="5" id="KW-1185">Reference proteome</keyword>
<keyword evidence="4" id="KW-0326">Glycosidase</keyword>
<dbReference type="PROSITE" id="PS51767">
    <property type="entry name" value="PEPTIDASE_A1"/>
    <property type="match status" value="1"/>
</dbReference>
<evidence type="ECO:0000256" key="1">
    <source>
        <dbReference type="ARBA" id="ARBA00007447"/>
    </source>
</evidence>
<reference evidence="4 5" key="1">
    <citation type="submission" date="2023-12" db="EMBL/GenBank/DDBJ databases">
        <title>A high-quality genome assembly for Dillenia turbinata (Dilleniales).</title>
        <authorList>
            <person name="Chanderbali A."/>
        </authorList>
    </citation>
    <scope>NUCLEOTIDE SEQUENCE [LARGE SCALE GENOMIC DNA]</scope>
    <source>
        <strain evidence="4">LSX21</strain>
        <tissue evidence="4">Leaf</tissue>
    </source>
</reference>
<evidence type="ECO:0000259" key="3">
    <source>
        <dbReference type="PROSITE" id="PS51767"/>
    </source>
</evidence>
<evidence type="ECO:0000256" key="2">
    <source>
        <dbReference type="ARBA" id="ARBA00022729"/>
    </source>
</evidence>
<dbReference type="InterPro" id="IPR032861">
    <property type="entry name" value="TAXi_N"/>
</dbReference>
<keyword evidence="4" id="KW-0858">Xylan degradation</keyword>
<dbReference type="PANTHER" id="PTHR47965:SF22">
    <property type="entry name" value="EUKARYOTIC ASPARTYL PROTEASE FAMILY PROTEIN"/>
    <property type="match status" value="1"/>
</dbReference>
<keyword evidence="2" id="KW-0732">Signal</keyword>
<dbReference type="GO" id="GO:0016798">
    <property type="term" value="F:hydrolase activity, acting on glycosyl bonds"/>
    <property type="evidence" value="ECO:0007669"/>
    <property type="project" value="UniProtKB-KW"/>
</dbReference>
<evidence type="ECO:0000313" key="5">
    <source>
        <dbReference type="Proteomes" id="UP001370490"/>
    </source>
</evidence>
<dbReference type="GO" id="GO:0045493">
    <property type="term" value="P:xylan catabolic process"/>
    <property type="evidence" value="ECO:0007669"/>
    <property type="project" value="UniProtKB-KW"/>
</dbReference>
<keyword evidence="4" id="KW-0624">Polysaccharide degradation</keyword>
<dbReference type="Proteomes" id="UP001370490">
    <property type="component" value="Unassembled WGS sequence"/>
</dbReference>
<dbReference type="Pfam" id="PF14543">
    <property type="entry name" value="TAXi_N"/>
    <property type="match status" value="2"/>
</dbReference>
<dbReference type="GO" id="GO:0004190">
    <property type="term" value="F:aspartic-type endopeptidase activity"/>
    <property type="evidence" value="ECO:0007669"/>
    <property type="project" value="InterPro"/>
</dbReference>
<organism evidence="4 5">
    <name type="scientific">Dillenia turbinata</name>
    <dbReference type="NCBI Taxonomy" id="194707"/>
    <lineage>
        <taxon>Eukaryota</taxon>
        <taxon>Viridiplantae</taxon>
        <taxon>Streptophyta</taxon>
        <taxon>Embryophyta</taxon>
        <taxon>Tracheophyta</taxon>
        <taxon>Spermatophyta</taxon>
        <taxon>Magnoliopsida</taxon>
        <taxon>eudicotyledons</taxon>
        <taxon>Gunneridae</taxon>
        <taxon>Pentapetalae</taxon>
        <taxon>Dilleniales</taxon>
        <taxon>Dilleniaceae</taxon>
        <taxon>Dillenia</taxon>
    </lineage>
</organism>
<gene>
    <name evidence="4" type="ORF">RJ641_020671</name>
</gene>
<dbReference type="Pfam" id="PF14541">
    <property type="entry name" value="TAXi_C"/>
    <property type="match status" value="2"/>
</dbReference>
<dbReference type="AlphaFoldDB" id="A0AAN8YUD3"/>
<dbReference type="EMBL" id="JBAMMX010000025">
    <property type="protein sequence ID" value="KAK6915554.1"/>
    <property type="molecule type" value="Genomic_DNA"/>
</dbReference>
<feature type="non-terminal residue" evidence="4">
    <location>
        <position position="1"/>
    </location>
</feature>
<dbReference type="SUPFAM" id="SSF50630">
    <property type="entry name" value="Acid proteases"/>
    <property type="match status" value="2"/>
</dbReference>
<dbReference type="InterPro" id="IPR021109">
    <property type="entry name" value="Peptidase_aspartic_dom_sf"/>
</dbReference>